<dbReference type="Pfam" id="PF21530">
    <property type="entry name" value="Pif1_2B_dom"/>
    <property type="match status" value="1"/>
</dbReference>
<reference evidence="9" key="1">
    <citation type="journal article" date="2022" name="Int. J. Mol. Sci.">
        <title>Draft Genome of Tanacetum Coccineum: Genomic Comparison of Closely Related Tanacetum-Family Plants.</title>
        <authorList>
            <person name="Yamashiro T."/>
            <person name="Shiraishi A."/>
            <person name="Nakayama K."/>
            <person name="Satake H."/>
        </authorList>
    </citation>
    <scope>NUCLEOTIDE SEQUENCE</scope>
</reference>
<feature type="domain" description="DNA replication helicase" evidence="6">
    <location>
        <begin position="302"/>
        <end position="355"/>
    </location>
</feature>
<evidence type="ECO:0000256" key="1">
    <source>
        <dbReference type="ARBA" id="ARBA00022741"/>
    </source>
</evidence>
<comment type="cofactor">
    <cofactor evidence="5">
        <name>Mg(2+)</name>
        <dbReference type="ChEBI" id="CHEBI:18420"/>
    </cofactor>
</comment>
<dbReference type="PANTHER" id="PTHR10492:SF96">
    <property type="entry name" value="ATP-DEPENDENT DNA HELICASE"/>
    <property type="match status" value="1"/>
</dbReference>
<evidence type="ECO:0000256" key="5">
    <source>
        <dbReference type="RuleBase" id="RU363044"/>
    </source>
</evidence>
<evidence type="ECO:0000259" key="8">
    <source>
        <dbReference type="Pfam" id="PF21530"/>
    </source>
</evidence>
<keyword evidence="3 5" id="KW-0347">Helicase</keyword>
<gene>
    <name evidence="9" type="ORF">Tco_0974687</name>
</gene>
<keyword evidence="5" id="KW-0227">DNA damage</keyword>
<dbReference type="Proteomes" id="UP001151760">
    <property type="component" value="Unassembled WGS sequence"/>
</dbReference>
<keyword evidence="5" id="KW-0233">DNA recombination</keyword>
<dbReference type="EMBL" id="BQNB010016162">
    <property type="protein sequence ID" value="GJT48530.1"/>
    <property type="molecule type" value="Genomic_DNA"/>
</dbReference>
<keyword evidence="10" id="KW-1185">Reference proteome</keyword>
<name>A0ABQ5EC95_9ASTR</name>
<evidence type="ECO:0000256" key="3">
    <source>
        <dbReference type="ARBA" id="ARBA00022806"/>
    </source>
</evidence>
<dbReference type="InterPro" id="IPR027417">
    <property type="entry name" value="P-loop_NTPase"/>
</dbReference>
<dbReference type="InterPro" id="IPR049163">
    <property type="entry name" value="Pif1-like_2B_dom"/>
</dbReference>
<dbReference type="Pfam" id="PF02689">
    <property type="entry name" value="Herpes_Helicase"/>
    <property type="match status" value="1"/>
</dbReference>
<keyword evidence="4 5" id="KW-0067">ATP-binding</keyword>
<evidence type="ECO:0000313" key="9">
    <source>
        <dbReference type="EMBL" id="GJT48530.1"/>
    </source>
</evidence>
<reference evidence="9" key="2">
    <citation type="submission" date="2022-01" db="EMBL/GenBank/DDBJ databases">
        <authorList>
            <person name="Yamashiro T."/>
            <person name="Shiraishi A."/>
            <person name="Satake H."/>
            <person name="Nakayama K."/>
        </authorList>
    </citation>
    <scope>NUCLEOTIDE SEQUENCE</scope>
</reference>
<keyword evidence="5" id="KW-0234">DNA repair</keyword>
<protein>
    <recommendedName>
        <fullName evidence="5">ATP-dependent DNA helicase</fullName>
        <ecNumber evidence="5">5.6.2.3</ecNumber>
    </recommendedName>
</protein>
<dbReference type="EC" id="5.6.2.3" evidence="5"/>
<comment type="caution">
    <text evidence="9">The sequence shown here is derived from an EMBL/GenBank/DDBJ whole genome shotgun (WGS) entry which is preliminary data.</text>
</comment>
<dbReference type="CDD" id="cd18809">
    <property type="entry name" value="SF1_C_RecD"/>
    <property type="match status" value="1"/>
</dbReference>
<sequence>MNDRRCFEALDRTLRDLMNAPEIVFGGKTVVLGGDFRQTLPVKKGAAKEELIHVSIAESYLWLHFKICKLKENMGLLKPGLSNEERERFKIFAKWILEVGNGEIGEPGQENDEDTSWITIPQQYCLTPDEQGFSELIDFIYDDATLKAPTVSALQEKAIVCPKNDTADAVNAKILSTVKSTTKTYLSRDEAIPMGRETSETKLLYPMEYLNTITFPGFPPHELQLKVGSPIMLLRNVKLSGGLCNGTRMIVTSLMSRLIEAQIITGTKIGEKVFIHRIPLTHKDPNLSFTFKRTQFPVKLCYAMTINKSQGQSLSKIGVYLPEPVFGHGQLYVALSRATSPDGLKILINQQNNESPHMTKNIAYREFLRSIENKR</sequence>
<accession>A0ABQ5EC95</accession>
<evidence type="ECO:0000259" key="6">
    <source>
        <dbReference type="Pfam" id="PF02689"/>
    </source>
</evidence>
<evidence type="ECO:0000259" key="7">
    <source>
        <dbReference type="Pfam" id="PF05970"/>
    </source>
</evidence>
<feature type="domain" description="DNA helicase Pif1-like DEAD-box helicase" evidence="7">
    <location>
        <begin position="1"/>
        <end position="107"/>
    </location>
</feature>
<organism evidence="9 10">
    <name type="scientific">Tanacetum coccineum</name>
    <dbReference type="NCBI Taxonomy" id="301880"/>
    <lineage>
        <taxon>Eukaryota</taxon>
        <taxon>Viridiplantae</taxon>
        <taxon>Streptophyta</taxon>
        <taxon>Embryophyta</taxon>
        <taxon>Tracheophyta</taxon>
        <taxon>Spermatophyta</taxon>
        <taxon>Magnoliopsida</taxon>
        <taxon>eudicotyledons</taxon>
        <taxon>Gunneridae</taxon>
        <taxon>Pentapetalae</taxon>
        <taxon>asterids</taxon>
        <taxon>campanulids</taxon>
        <taxon>Asterales</taxon>
        <taxon>Asteraceae</taxon>
        <taxon>Asteroideae</taxon>
        <taxon>Anthemideae</taxon>
        <taxon>Anthemidinae</taxon>
        <taxon>Tanacetum</taxon>
    </lineage>
</organism>
<dbReference type="Pfam" id="PF05970">
    <property type="entry name" value="PIF1"/>
    <property type="match status" value="1"/>
</dbReference>
<comment type="catalytic activity">
    <reaction evidence="5">
        <text>ATP + H2O = ADP + phosphate + H(+)</text>
        <dbReference type="Rhea" id="RHEA:13065"/>
        <dbReference type="ChEBI" id="CHEBI:15377"/>
        <dbReference type="ChEBI" id="CHEBI:15378"/>
        <dbReference type="ChEBI" id="CHEBI:30616"/>
        <dbReference type="ChEBI" id="CHEBI:43474"/>
        <dbReference type="ChEBI" id="CHEBI:456216"/>
        <dbReference type="EC" id="5.6.2.3"/>
    </reaction>
</comment>
<dbReference type="InterPro" id="IPR010285">
    <property type="entry name" value="DNA_helicase_pif1-like_DEAD"/>
</dbReference>
<evidence type="ECO:0000256" key="2">
    <source>
        <dbReference type="ARBA" id="ARBA00022801"/>
    </source>
</evidence>
<dbReference type="PANTHER" id="PTHR10492">
    <property type="match status" value="1"/>
</dbReference>
<evidence type="ECO:0000313" key="10">
    <source>
        <dbReference type="Proteomes" id="UP001151760"/>
    </source>
</evidence>
<dbReference type="SUPFAM" id="SSF52540">
    <property type="entry name" value="P-loop containing nucleoside triphosphate hydrolases"/>
    <property type="match status" value="1"/>
</dbReference>
<proteinExistence type="inferred from homology"/>
<comment type="similarity">
    <text evidence="5">Belongs to the helicase family.</text>
</comment>
<feature type="domain" description="DNA helicase Pif1-like 2B" evidence="8">
    <location>
        <begin position="208"/>
        <end position="254"/>
    </location>
</feature>
<dbReference type="InterPro" id="IPR003840">
    <property type="entry name" value="DNA_helicase_dom"/>
</dbReference>
<keyword evidence="1 5" id="KW-0547">Nucleotide-binding</keyword>
<keyword evidence="2 5" id="KW-0378">Hydrolase</keyword>
<evidence type="ECO:0000256" key="4">
    <source>
        <dbReference type="ARBA" id="ARBA00022840"/>
    </source>
</evidence>
<dbReference type="GO" id="GO:0004386">
    <property type="term" value="F:helicase activity"/>
    <property type="evidence" value="ECO:0007669"/>
    <property type="project" value="UniProtKB-KW"/>
</dbReference>